<comment type="caution">
    <text evidence="4">The sequence shown here is derived from an EMBL/GenBank/DDBJ whole genome shotgun (WGS) entry which is preliminary data.</text>
</comment>
<accession>A0AAD5WT28</accession>
<protein>
    <recommendedName>
        <fullName evidence="2">mRNA stability protein</fullName>
    </recommendedName>
</protein>
<evidence type="ECO:0000256" key="3">
    <source>
        <dbReference type="SAM" id="MobiDB-lite"/>
    </source>
</evidence>
<gene>
    <name evidence="4" type="ORF">MKZ38_001524</name>
</gene>
<name>A0AAD5WT28_9PEZI</name>
<proteinExistence type="inferred from homology"/>
<dbReference type="Proteomes" id="UP001201980">
    <property type="component" value="Unassembled WGS sequence"/>
</dbReference>
<dbReference type="AlphaFoldDB" id="A0AAD5WT28"/>
<feature type="compositionally biased region" description="Polar residues" evidence="3">
    <location>
        <begin position="248"/>
        <end position="261"/>
    </location>
</feature>
<feature type="compositionally biased region" description="Polar residues" evidence="3">
    <location>
        <begin position="277"/>
        <end position="295"/>
    </location>
</feature>
<reference evidence="4" key="1">
    <citation type="submission" date="2022-07" db="EMBL/GenBank/DDBJ databases">
        <title>Draft genome sequence of Zalerion maritima ATCC 34329, a (micro)plastics degrading marine fungus.</title>
        <authorList>
            <person name="Paco A."/>
            <person name="Goncalves M.F.M."/>
            <person name="Rocha-Santos T.A.P."/>
            <person name="Alves A."/>
        </authorList>
    </citation>
    <scope>NUCLEOTIDE SEQUENCE</scope>
    <source>
        <strain evidence="4">ATCC 34329</strain>
    </source>
</reference>
<organism evidence="4 5">
    <name type="scientific">Zalerion maritima</name>
    <dbReference type="NCBI Taxonomy" id="339359"/>
    <lineage>
        <taxon>Eukaryota</taxon>
        <taxon>Fungi</taxon>
        <taxon>Dikarya</taxon>
        <taxon>Ascomycota</taxon>
        <taxon>Pezizomycotina</taxon>
        <taxon>Sordariomycetes</taxon>
        <taxon>Lulworthiomycetidae</taxon>
        <taxon>Lulworthiales</taxon>
        <taxon>Lulworthiaceae</taxon>
        <taxon>Zalerion</taxon>
    </lineage>
</organism>
<evidence type="ECO:0000313" key="5">
    <source>
        <dbReference type="Proteomes" id="UP001201980"/>
    </source>
</evidence>
<keyword evidence="5" id="KW-1185">Reference proteome</keyword>
<dbReference type="InterPro" id="IPR006760">
    <property type="entry name" value="Endosulphine"/>
</dbReference>
<sequence>MTPSHGEGASRHSDNGEITVAIVGISRLSFLFPLSQLLSSLVSAAALYASNHPSYFSQLYSYYSHGSSQANAGEESGGFQPVRTIHLSSYPTPVEALLHYHSGGQLASRVNAQLVISTNPFCFRILSAKLETIDFSWFPLTPSGGASAKGPDNDRLRKMFGNRNVEALNKKKTPAQRLLGQDRKYFDSGDWVLSKAGKSDSLETGNVGSEHPVPEKIPHLSSPVGSVQQHHPHPGIHGNQQQQPQQQASSPIKETSFLSQETKAEDVRIPLVEDPNQPEQQQTGAASNENLPIRS</sequence>
<feature type="region of interest" description="Disordered" evidence="3">
    <location>
        <begin position="197"/>
        <end position="295"/>
    </location>
</feature>
<feature type="compositionally biased region" description="Low complexity" evidence="3">
    <location>
        <begin position="235"/>
        <end position="247"/>
    </location>
</feature>
<evidence type="ECO:0000256" key="2">
    <source>
        <dbReference type="RuleBase" id="RU363120"/>
    </source>
</evidence>
<comment type="function">
    <text evidence="2">Plays an essential role in initiation of the G0 program by preventing the degradation of specific nutrient-regulated mRNAs via the 5'-3' mRNA decay pathway.</text>
</comment>
<evidence type="ECO:0000313" key="4">
    <source>
        <dbReference type="EMBL" id="KAJ2901714.1"/>
    </source>
</evidence>
<comment type="similarity">
    <text evidence="1 2">Belongs to the endosulfine family.</text>
</comment>
<dbReference type="EMBL" id="JAKWBI020000141">
    <property type="protein sequence ID" value="KAJ2901714.1"/>
    <property type="molecule type" value="Genomic_DNA"/>
</dbReference>
<dbReference type="Pfam" id="PF04667">
    <property type="entry name" value="Endosulfine"/>
    <property type="match status" value="1"/>
</dbReference>
<evidence type="ECO:0000256" key="1">
    <source>
        <dbReference type="ARBA" id="ARBA00010520"/>
    </source>
</evidence>